<evidence type="ECO:0000313" key="2">
    <source>
        <dbReference type="EMBL" id="MBZ5714278.1"/>
    </source>
</evidence>
<dbReference type="Proteomes" id="UP001139031">
    <property type="component" value="Unassembled WGS sequence"/>
</dbReference>
<evidence type="ECO:0000313" key="3">
    <source>
        <dbReference type="Proteomes" id="UP001139031"/>
    </source>
</evidence>
<feature type="compositionally biased region" description="Polar residues" evidence="1">
    <location>
        <begin position="87"/>
        <end position="96"/>
    </location>
</feature>
<organism evidence="2 3">
    <name type="scientific">Nannocystis pusilla</name>
    <dbReference type="NCBI Taxonomy" id="889268"/>
    <lineage>
        <taxon>Bacteria</taxon>
        <taxon>Pseudomonadati</taxon>
        <taxon>Myxococcota</taxon>
        <taxon>Polyangia</taxon>
        <taxon>Nannocystales</taxon>
        <taxon>Nannocystaceae</taxon>
        <taxon>Nannocystis</taxon>
    </lineage>
</organism>
<feature type="region of interest" description="Disordered" evidence="1">
    <location>
        <begin position="68"/>
        <end position="96"/>
    </location>
</feature>
<reference evidence="2" key="1">
    <citation type="submission" date="2021-08" db="EMBL/GenBank/DDBJ databases">
        <authorList>
            <person name="Stevens D.C."/>
        </authorList>
    </citation>
    <scope>NUCLEOTIDE SEQUENCE</scope>
    <source>
        <strain evidence="2">DSM 53165</strain>
    </source>
</reference>
<comment type="caution">
    <text evidence="2">The sequence shown here is derived from an EMBL/GenBank/DDBJ whole genome shotgun (WGS) entry which is preliminary data.</text>
</comment>
<dbReference type="EMBL" id="JAIRAU010000047">
    <property type="protein sequence ID" value="MBZ5714278.1"/>
    <property type="molecule type" value="Genomic_DNA"/>
</dbReference>
<accession>A0ABS7U174</accession>
<keyword evidence="3" id="KW-1185">Reference proteome</keyword>
<protein>
    <submittedName>
        <fullName evidence="2">Uncharacterized protein</fullName>
    </submittedName>
</protein>
<proteinExistence type="predicted"/>
<evidence type="ECO:0000256" key="1">
    <source>
        <dbReference type="SAM" id="MobiDB-lite"/>
    </source>
</evidence>
<sequence length="96" mass="10454">MTVDEIGLLGFPPRGERTRFAESWREATTLRPGRGATFVVEPEPPVDPVEPDDRWAWLVHAAISTPARGSPCFAPRAPRERRPAARSTGSSCAAEA</sequence>
<name>A0ABS7U174_9BACT</name>
<gene>
    <name evidence="2" type="ORF">K7C98_34030</name>
</gene>